<dbReference type="InterPro" id="IPR043129">
    <property type="entry name" value="ATPase_NBD"/>
</dbReference>
<evidence type="ECO:0000313" key="4">
    <source>
        <dbReference type="EMBL" id="PYE86136.1"/>
    </source>
</evidence>
<evidence type="ECO:0000313" key="5">
    <source>
        <dbReference type="Proteomes" id="UP000248311"/>
    </source>
</evidence>
<keyword evidence="1" id="KW-0808">Transferase</keyword>
<evidence type="ECO:0000256" key="2">
    <source>
        <dbReference type="ARBA" id="ARBA00022777"/>
    </source>
</evidence>
<evidence type="ECO:0000256" key="3">
    <source>
        <dbReference type="RuleBase" id="RU004046"/>
    </source>
</evidence>
<reference evidence="4 5" key="1">
    <citation type="submission" date="2018-06" db="EMBL/GenBank/DDBJ databases">
        <title>Genomic Encyclopedia of Type Strains, Phase III (KMG-III): the genomes of soil and plant-associated and newly described type strains.</title>
        <authorList>
            <person name="Whitman W."/>
        </authorList>
    </citation>
    <scope>NUCLEOTIDE SEQUENCE [LARGE SCALE GENOMIC DNA]</scope>
    <source>
        <strain evidence="4 5">CECT 9025</strain>
    </source>
</reference>
<proteinExistence type="inferred from homology"/>
<dbReference type="Gene3D" id="3.40.367.20">
    <property type="match status" value="1"/>
</dbReference>
<dbReference type="Pfam" id="PF02685">
    <property type="entry name" value="Glucokinase"/>
    <property type="match status" value="1"/>
</dbReference>
<comment type="caution">
    <text evidence="4">The sequence shown here is derived from an EMBL/GenBank/DDBJ whole genome shotgun (WGS) entry which is preliminary data.</text>
</comment>
<dbReference type="SUPFAM" id="SSF53067">
    <property type="entry name" value="Actin-like ATPase domain"/>
    <property type="match status" value="1"/>
</dbReference>
<organism evidence="4 5">
    <name type="scientific">Pseudoroseicyclus aestuarii</name>
    <dbReference type="NCBI Taxonomy" id="1795041"/>
    <lineage>
        <taxon>Bacteria</taxon>
        <taxon>Pseudomonadati</taxon>
        <taxon>Pseudomonadota</taxon>
        <taxon>Alphaproteobacteria</taxon>
        <taxon>Rhodobacterales</taxon>
        <taxon>Paracoccaceae</taxon>
        <taxon>Pseudoroseicyclus</taxon>
    </lineage>
</organism>
<dbReference type="EMBL" id="QJTE01000001">
    <property type="protein sequence ID" value="PYE86136.1"/>
    <property type="molecule type" value="Genomic_DNA"/>
</dbReference>
<accession>A0A318T092</accession>
<dbReference type="Gene3D" id="3.30.420.40">
    <property type="match status" value="1"/>
</dbReference>
<dbReference type="GO" id="GO:0006096">
    <property type="term" value="P:glycolytic process"/>
    <property type="evidence" value="ECO:0007669"/>
    <property type="project" value="InterPro"/>
</dbReference>
<dbReference type="GO" id="GO:0005536">
    <property type="term" value="F:D-glucose binding"/>
    <property type="evidence" value="ECO:0007669"/>
    <property type="project" value="InterPro"/>
</dbReference>
<dbReference type="AlphaFoldDB" id="A0A318T092"/>
<protein>
    <submittedName>
        <fullName evidence="4">Glucokinase</fullName>
    </submittedName>
</protein>
<evidence type="ECO:0000256" key="1">
    <source>
        <dbReference type="ARBA" id="ARBA00022679"/>
    </source>
</evidence>
<dbReference type="Proteomes" id="UP000248311">
    <property type="component" value="Unassembled WGS sequence"/>
</dbReference>
<sequence>MTKHPANLYSIVADVGGTNTRVALYHGLDPVPETTRRYANAEFPGLESVLRRYIADEGDVDCLAACVAVAGPVRDEKASLTNLDWTIDKPMLARATQAETVAILNDLQAQGHALGHVAEDNLREILPSPSKNPHAAKMVIGIGTGFNAAPVFETEVGRLVTPSESGHQNLPVRSDADMRLANYVATAHGFPAVEDVLSGRGLEHVYAWLGVEAGDPVEKSAHQVMTAFQEGSDDRATEAVRVFARFLGTVAGNLALINLPFGGVYLAGGMAQAMAPYLAQYGFIDAFRDKGRFAGFMSNFGVSVIEDDYAALIGSAAHLKALRTTTLGAEGGARPGI</sequence>
<dbReference type="PANTHER" id="PTHR47690:SF1">
    <property type="entry name" value="GLUCOKINASE"/>
    <property type="match status" value="1"/>
</dbReference>
<dbReference type="CDD" id="cd24008">
    <property type="entry name" value="ASKHA_NBD_GLK"/>
    <property type="match status" value="1"/>
</dbReference>
<dbReference type="InterPro" id="IPR003836">
    <property type="entry name" value="Glucokinase"/>
</dbReference>
<dbReference type="RefSeq" id="WP_110813128.1">
    <property type="nucleotide sequence ID" value="NZ_QJTE01000001.1"/>
</dbReference>
<comment type="similarity">
    <text evidence="3">Belongs to the bacterial glucokinase family.</text>
</comment>
<dbReference type="GO" id="GO:0004340">
    <property type="term" value="F:glucokinase activity"/>
    <property type="evidence" value="ECO:0007669"/>
    <property type="project" value="InterPro"/>
</dbReference>
<gene>
    <name evidence="4" type="ORF">DFP88_101812</name>
</gene>
<dbReference type="InterPro" id="IPR050201">
    <property type="entry name" value="Bacterial_glucokinase"/>
</dbReference>
<dbReference type="OrthoDB" id="9800595at2"/>
<dbReference type="PANTHER" id="PTHR47690">
    <property type="entry name" value="GLUCOKINASE"/>
    <property type="match status" value="1"/>
</dbReference>
<dbReference type="GO" id="GO:0005524">
    <property type="term" value="F:ATP binding"/>
    <property type="evidence" value="ECO:0007669"/>
    <property type="project" value="InterPro"/>
</dbReference>
<dbReference type="GO" id="GO:0005829">
    <property type="term" value="C:cytosol"/>
    <property type="evidence" value="ECO:0007669"/>
    <property type="project" value="TreeGrafter"/>
</dbReference>
<keyword evidence="2 4" id="KW-0418">Kinase</keyword>
<name>A0A318T092_9RHOB</name>
<keyword evidence="5" id="KW-1185">Reference proteome</keyword>